<organism evidence="2 3">
    <name type="scientific">Pirellulimonas nuda</name>
    <dbReference type="NCBI Taxonomy" id="2528009"/>
    <lineage>
        <taxon>Bacteria</taxon>
        <taxon>Pseudomonadati</taxon>
        <taxon>Planctomycetota</taxon>
        <taxon>Planctomycetia</taxon>
        <taxon>Pirellulales</taxon>
        <taxon>Lacipirellulaceae</taxon>
        <taxon>Pirellulimonas</taxon>
    </lineage>
</organism>
<keyword evidence="1" id="KW-1133">Transmembrane helix</keyword>
<dbReference type="Proteomes" id="UP000317429">
    <property type="component" value="Chromosome"/>
</dbReference>
<accession>A0A518DJI6</accession>
<reference evidence="2 3" key="1">
    <citation type="submission" date="2019-02" db="EMBL/GenBank/DDBJ databases">
        <title>Deep-cultivation of Planctomycetes and their phenomic and genomic characterization uncovers novel biology.</title>
        <authorList>
            <person name="Wiegand S."/>
            <person name="Jogler M."/>
            <person name="Boedeker C."/>
            <person name="Pinto D."/>
            <person name="Vollmers J."/>
            <person name="Rivas-Marin E."/>
            <person name="Kohn T."/>
            <person name="Peeters S.H."/>
            <person name="Heuer A."/>
            <person name="Rast P."/>
            <person name="Oberbeckmann S."/>
            <person name="Bunk B."/>
            <person name="Jeske O."/>
            <person name="Meyerdierks A."/>
            <person name="Storesund J.E."/>
            <person name="Kallscheuer N."/>
            <person name="Luecker S."/>
            <person name="Lage O.M."/>
            <person name="Pohl T."/>
            <person name="Merkel B.J."/>
            <person name="Hornburger P."/>
            <person name="Mueller R.-W."/>
            <person name="Bruemmer F."/>
            <person name="Labrenz M."/>
            <person name="Spormann A.M."/>
            <person name="Op den Camp H."/>
            <person name="Overmann J."/>
            <person name="Amann R."/>
            <person name="Jetten M.S.M."/>
            <person name="Mascher T."/>
            <person name="Medema M.H."/>
            <person name="Devos D.P."/>
            <person name="Kaster A.-K."/>
            <person name="Ovreas L."/>
            <person name="Rohde M."/>
            <person name="Galperin M.Y."/>
            <person name="Jogler C."/>
        </authorList>
    </citation>
    <scope>NUCLEOTIDE SEQUENCE [LARGE SCALE GENOMIC DNA]</scope>
    <source>
        <strain evidence="2 3">Pla175</strain>
    </source>
</reference>
<protein>
    <submittedName>
        <fullName evidence="2">Uncharacterized protein</fullName>
    </submittedName>
</protein>
<proteinExistence type="predicted"/>
<name>A0A518DJI6_9BACT</name>
<dbReference type="AlphaFoldDB" id="A0A518DJI6"/>
<keyword evidence="3" id="KW-1185">Reference proteome</keyword>
<dbReference type="EMBL" id="CP036291">
    <property type="protein sequence ID" value="QDU91606.1"/>
    <property type="molecule type" value="Genomic_DNA"/>
</dbReference>
<feature type="transmembrane region" description="Helical" evidence="1">
    <location>
        <begin position="72"/>
        <end position="97"/>
    </location>
</feature>
<gene>
    <name evidence="2" type="ORF">Pla175_50360</name>
</gene>
<keyword evidence="1" id="KW-0812">Transmembrane</keyword>
<dbReference type="RefSeq" id="WP_145291772.1">
    <property type="nucleotide sequence ID" value="NZ_CP036291.1"/>
</dbReference>
<evidence type="ECO:0000313" key="3">
    <source>
        <dbReference type="Proteomes" id="UP000317429"/>
    </source>
</evidence>
<dbReference type="KEGG" id="pnd:Pla175_50360"/>
<sequence>MRFSLRSLLVLFTATTVLVGLNLRVSPQIEEFGLFPHPSGMSDFLAIRGWPLQPWKFGIYGAGGDIKSMPNVAGVVALNAIIAVGICIVACLCNSLLARAVRRLSNQPGTPGQNGDRSR</sequence>
<keyword evidence="1" id="KW-0472">Membrane</keyword>
<evidence type="ECO:0000313" key="2">
    <source>
        <dbReference type="EMBL" id="QDU91606.1"/>
    </source>
</evidence>
<evidence type="ECO:0000256" key="1">
    <source>
        <dbReference type="SAM" id="Phobius"/>
    </source>
</evidence>